<dbReference type="Gene3D" id="1.10.1200.10">
    <property type="entry name" value="ACP-like"/>
    <property type="match status" value="1"/>
</dbReference>
<dbReference type="GeneID" id="40315132"/>
<dbReference type="Proteomes" id="UP000284403">
    <property type="component" value="Unassembled WGS sequence"/>
</dbReference>
<evidence type="ECO:0000256" key="11">
    <source>
        <dbReference type="ARBA" id="ARBA00023128"/>
    </source>
</evidence>
<evidence type="ECO:0000313" key="16">
    <source>
        <dbReference type="Proteomes" id="UP000284403"/>
    </source>
</evidence>
<proteinExistence type="inferred from homology"/>
<dbReference type="InterPro" id="IPR003231">
    <property type="entry name" value="ACP"/>
</dbReference>
<dbReference type="GO" id="GO:0000035">
    <property type="term" value="F:acyl binding"/>
    <property type="evidence" value="ECO:0007669"/>
    <property type="project" value="TreeGrafter"/>
</dbReference>
<dbReference type="GO" id="GO:0000036">
    <property type="term" value="F:acyl carrier activity"/>
    <property type="evidence" value="ECO:0007669"/>
    <property type="project" value="TreeGrafter"/>
</dbReference>
<comment type="similarity">
    <text evidence="2">Belongs to the acyl carrier protein (ACP) family.</text>
</comment>
<keyword evidence="8" id="KW-0809">Transit peptide</keyword>
<evidence type="ECO:0000256" key="6">
    <source>
        <dbReference type="ARBA" id="ARBA00022553"/>
    </source>
</evidence>
<gene>
    <name evidence="15" type="ORF">Tco025E_01521</name>
</gene>
<dbReference type="HAMAP" id="MF_01217">
    <property type="entry name" value="Acyl_carrier"/>
    <property type="match status" value="1"/>
</dbReference>
<reference evidence="15 16" key="1">
    <citation type="journal article" date="2018" name="BMC Genomics">
        <title>Genomic comparison of Trypanosoma conorhini and Trypanosoma rangeli to Trypanosoma cruzi strains of high and low virulence.</title>
        <authorList>
            <person name="Bradwell K.R."/>
            <person name="Koparde V.N."/>
            <person name="Matveyev A.V."/>
            <person name="Serrano M.G."/>
            <person name="Alves J.M."/>
            <person name="Parikh H."/>
            <person name="Huang B."/>
            <person name="Lee V."/>
            <person name="Espinosa-Alvarez O."/>
            <person name="Ortiz P.A."/>
            <person name="Costa-Martins A.G."/>
            <person name="Teixeira M.M."/>
            <person name="Buck G.A."/>
        </authorList>
    </citation>
    <scope>NUCLEOTIDE SEQUENCE [LARGE SCALE GENOMIC DNA]</scope>
    <source>
        <strain evidence="15 16">025E</strain>
    </source>
</reference>
<evidence type="ECO:0000313" key="15">
    <source>
        <dbReference type="EMBL" id="RNF26213.1"/>
    </source>
</evidence>
<evidence type="ECO:0000256" key="13">
    <source>
        <dbReference type="RuleBase" id="RU000722"/>
    </source>
</evidence>
<dbReference type="NCBIfam" id="TIGR00517">
    <property type="entry name" value="acyl_carrier"/>
    <property type="match status" value="1"/>
</dbReference>
<accession>A0A3R7LK36</accession>
<comment type="subcellular location">
    <subcellularLocation>
        <location evidence="1">Mitochondrion</location>
    </subcellularLocation>
</comment>
<evidence type="ECO:0000256" key="9">
    <source>
        <dbReference type="ARBA" id="ARBA00022982"/>
    </source>
</evidence>
<dbReference type="PANTHER" id="PTHR20863:SF28">
    <property type="entry name" value="ACYL CARRIER PROTEIN, MITOCHONDRIAL"/>
    <property type="match status" value="1"/>
</dbReference>
<dbReference type="PROSITE" id="PS00012">
    <property type="entry name" value="PHOSPHOPANTETHEINE"/>
    <property type="match status" value="1"/>
</dbReference>
<evidence type="ECO:0000256" key="4">
    <source>
        <dbReference type="ARBA" id="ARBA00022450"/>
    </source>
</evidence>
<evidence type="ECO:0000256" key="5">
    <source>
        <dbReference type="ARBA" id="ARBA00022516"/>
    </source>
</evidence>
<sequence>MQRTQLIRKLISRVGALGVLSTRCRTLPLATKPYLSGVSVPLAISARFHSEGQGGGDEAARAGQYLLNKDDVLTRVLEVVKNFEKVDASKVTPESHFVNDLGLNSLDVVEVVFAIEQEFILDIPDHDAEKIQSVPDAVEYISQNPMAK</sequence>
<evidence type="ECO:0000256" key="10">
    <source>
        <dbReference type="ARBA" id="ARBA00023098"/>
    </source>
</evidence>
<dbReference type="SUPFAM" id="SSF47336">
    <property type="entry name" value="ACP-like"/>
    <property type="match status" value="1"/>
</dbReference>
<keyword evidence="7" id="KW-0276">Fatty acid metabolism</keyword>
<dbReference type="RefSeq" id="XP_029231419.1">
    <property type="nucleotide sequence ID" value="XM_029368459.1"/>
</dbReference>
<keyword evidence="5 13" id="KW-0444">Lipid biosynthesis</keyword>
<keyword evidence="3" id="KW-0813">Transport</keyword>
<dbReference type="InterPro" id="IPR009081">
    <property type="entry name" value="PP-bd_ACP"/>
</dbReference>
<evidence type="ECO:0000256" key="12">
    <source>
        <dbReference type="ARBA" id="ARBA00023160"/>
    </source>
</evidence>
<keyword evidence="4 13" id="KW-0596">Phosphopantetheine</keyword>
<dbReference type="InterPro" id="IPR006162">
    <property type="entry name" value="Ppantetheine_attach_site"/>
</dbReference>
<name>A0A3R7LK36_9TRYP</name>
<dbReference type="PANTHER" id="PTHR20863">
    <property type="entry name" value="ACYL CARRIER PROTEIN"/>
    <property type="match status" value="1"/>
</dbReference>
<organism evidence="15 16">
    <name type="scientific">Trypanosoma conorhini</name>
    <dbReference type="NCBI Taxonomy" id="83891"/>
    <lineage>
        <taxon>Eukaryota</taxon>
        <taxon>Discoba</taxon>
        <taxon>Euglenozoa</taxon>
        <taxon>Kinetoplastea</taxon>
        <taxon>Metakinetoplastina</taxon>
        <taxon>Trypanosomatida</taxon>
        <taxon>Trypanosomatidae</taxon>
        <taxon>Trypanosoma</taxon>
    </lineage>
</organism>
<keyword evidence="10" id="KW-0443">Lipid metabolism</keyword>
<keyword evidence="11" id="KW-0496">Mitochondrion</keyword>
<dbReference type="Pfam" id="PF00550">
    <property type="entry name" value="PP-binding"/>
    <property type="match status" value="1"/>
</dbReference>
<keyword evidence="6" id="KW-0597">Phosphoprotein</keyword>
<evidence type="ECO:0000256" key="2">
    <source>
        <dbReference type="ARBA" id="ARBA00010930"/>
    </source>
</evidence>
<evidence type="ECO:0000256" key="3">
    <source>
        <dbReference type="ARBA" id="ARBA00022448"/>
    </source>
</evidence>
<dbReference type="OrthoDB" id="448946at2759"/>
<dbReference type="AlphaFoldDB" id="A0A3R7LK36"/>
<dbReference type="InterPro" id="IPR036736">
    <property type="entry name" value="ACP-like_sf"/>
</dbReference>
<evidence type="ECO:0000256" key="7">
    <source>
        <dbReference type="ARBA" id="ARBA00022832"/>
    </source>
</evidence>
<dbReference type="GO" id="GO:0005739">
    <property type="term" value="C:mitochondrion"/>
    <property type="evidence" value="ECO:0007669"/>
    <property type="project" value="UniProtKB-SubCell"/>
</dbReference>
<evidence type="ECO:0000256" key="1">
    <source>
        <dbReference type="ARBA" id="ARBA00004173"/>
    </source>
</evidence>
<protein>
    <recommendedName>
        <fullName evidence="13">Acyl carrier protein</fullName>
    </recommendedName>
</protein>
<dbReference type="NCBIfam" id="NF002148">
    <property type="entry name" value="PRK00982.1-2"/>
    <property type="match status" value="1"/>
</dbReference>
<feature type="domain" description="Carrier" evidence="14">
    <location>
        <begin position="70"/>
        <end position="145"/>
    </location>
</feature>
<keyword evidence="12 13" id="KW-0275">Fatty acid biosynthesis</keyword>
<dbReference type="FunFam" id="1.10.1200.10:FF:000029">
    <property type="entry name" value="Acyl carrier protein"/>
    <property type="match status" value="1"/>
</dbReference>
<keyword evidence="9" id="KW-0249">Electron transport</keyword>
<dbReference type="PROSITE" id="PS50075">
    <property type="entry name" value="CARRIER"/>
    <property type="match status" value="1"/>
</dbReference>
<keyword evidence="16" id="KW-1185">Reference proteome</keyword>
<comment type="caution">
    <text evidence="15">The sequence shown here is derived from an EMBL/GenBank/DDBJ whole genome shotgun (WGS) entry which is preliminary data.</text>
</comment>
<comment type="function">
    <text evidence="13">Carrier of the growing fatty acid chain in fatty acid biosynthesis.</text>
</comment>
<dbReference type="EMBL" id="MKKU01000052">
    <property type="protein sequence ID" value="RNF26213.1"/>
    <property type="molecule type" value="Genomic_DNA"/>
</dbReference>
<evidence type="ECO:0000256" key="8">
    <source>
        <dbReference type="ARBA" id="ARBA00022946"/>
    </source>
</evidence>
<evidence type="ECO:0000259" key="14">
    <source>
        <dbReference type="PROSITE" id="PS50075"/>
    </source>
</evidence>